<dbReference type="CDD" id="cd00082">
    <property type="entry name" value="HisKA"/>
    <property type="match status" value="1"/>
</dbReference>
<feature type="coiled-coil region" evidence="7">
    <location>
        <begin position="342"/>
        <end position="390"/>
    </location>
</feature>
<dbReference type="InterPro" id="IPR036097">
    <property type="entry name" value="HisK_dim/P_sf"/>
</dbReference>
<dbReference type="PROSITE" id="PS50110">
    <property type="entry name" value="RESPONSE_REGULATORY"/>
    <property type="match status" value="1"/>
</dbReference>
<evidence type="ECO:0000256" key="2">
    <source>
        <dbReference type="ARBA" id="ARBA00012438"/>
    </source>
</evidence>
<reference evidence="10 11" key="1">
    <citation type="submission" date="2018-09" db="EMBL/GenBank/DDBJ databases">
        <title>Profundibacter amoris BAR1 gen. nov., sp. nov., a new member of the Roseobacter clade isolated at Lokis Castle Vent Field on the Arctic Mid-Oceanic Ridge.</title>
        <authorList>
            <person name="Le Moine Bauer S."/>
            <person name="Sjoeberg A.G."/>
            <person name="L'Haridon S."/>
            <person name="Stokke R."/>
            <person name="Roalkvam I."/>
            <person name="Steen I.H."/>
            <person name="Dahle H."/>
        </authorList>
    </citation>
    <scope>NUCLEOTIDE SEQUENCE [LARGE SCALE GENOMIC DNA]</scope>
    <source>
        <strain evidence="10 11">BAR1</strain>
    </source>
</reference>
<dbReference type="Pfam" id="PF02518">
    <property type="entry name" value="HATPase_c"/>
    <property type="match status" value="1"/>
</dbReference>
<dbReference type="SMART" id="SM00387">
    <property type="entry name" value="HATPase_c"/>
    <property type="match status" value="1"/>
</dbReference>
<dbReference type="CDD" id="cd00156">
    <property type="entry name" value="REC"/>
    <property type="match status" value="1"/>
</dbReference>
<dbReference type="PRINTS" id="PR00344">
    <property type="entry name" value="BCTRLSENSOR"/>
</dbReference>
<dbReference type="Gene3D" id="3.40.50.2300">
    <property type="match status" value="1"/>
</dbReference>
<name>A0A347UCU3_9RHOB</name>
<dbReference type="GO" id="GO:0005886">
    <property type="term" value="C:plasma membrane"/>
    <property type="evidence" value="ECO:0007669"/>
    <property type="project" value="TreeGrafter"/>
</dbReference>
<dbReference type="GO" id="GO:0009927">
    <property type="term" value="F:histidine phosphotransfer kinase activity"/>
    <property type="evidence" value="ECO:0007669"/>
    <property type="project" value="TreeGrafter"/>
</dbReference>
<dbReference type="AlphaFoldDB" id="A0A347UCU3"/>
<protein>
    <recommendedName>
        <fullName evidence="2">histidine kinase</fullName>
        <ecNumber evidence="2">2.7.13.3</ecNumber>
    </recommendedName>
</protein>
<dbReference type="Pfam" id="PF00072">
    <property type="entry name" value="Response_reg"/>
    <property type="match status" value="1"/>
</dbReference>
<dbReference type="RefSeq" id="WP_118941329.1">
    <property type="nucleotide sequence ID" value="NZ_CP032125.1"/>
</dbReference>
<dbReference type="Proteomes" id="UP000261704">
    <property type="component" value="Chromosome"/>
</dbReference>
<dbReference type="PROSITE" id="PS50109">
    <property type="entry name" value="HIS_KIN"/>
    <property type="match status" value="1"/>
</dbReference>
<accession>A0A347UCU3</accession>
<dbReference type="InterPro" id="IPR011006">
    <property type="entry name" value="CheY-like_superfamily"/>
</dbReference>
<dbReference type="InterPro" id="IPR004358">
    <property type="entry name" value="Sig_transdc_His_kin-like_C"/>
</dbReference>
<feature type="domain" description="Response regulatory" evidence="9">
    <location>
        <begin position="632"/>
        <end position="749"/>
    </location>
</feature>
<feature type="coiled-coil region" evidence="7">
    <location>
        <begin position="47"/>
        <end position="81"/>
    </location>
</feature>
<feature type="modified residue" description="4-aspartylphosphate" evidence="6">
    <location>
        <position position="683"/>
    </location>
</feature>
<dbReference type="Pfam" id="PF12860">
    <property type="entry name" value="PAS_7"/>
    <property type="match status" value="2"/>
</dbReference>
<evidence type="ECO:0000259" key="9">
    <source>
        <dbReference type="PROSITE" id="PS50110"/>
    </source>
</evidence>
<keyword evidence="7" id="KW-0175">Coiled coil</keyword>
<evidence type="ECO:0000256" key="6">
    <source>
        <dbReference type="PROSITE-ProRule" id="PRU00169"/>
    </source>
</evidence>
<evidence type="ECO:0000256" key="7">
    <source>
        <dbReference type="SAM" id="Coils"/>
    </source>
</evidence>
<dbReference type="Pfam" id="PF00512">
    <property type="entry name" value="HisKA"/>
    <property type="match status" value="1"/>
</dbReference>
<evidence type="ECO:0000256" key="1">
    <source>
        <dbReference type="ARBA" id="ARBA00000085"/>
    </source>
</evidence>
<dbReference type="Gene3D" id="3.30.450.20">
    <property type="entry name" value="PAS domain"/>
    <property type="match status" value="1"/>
</dbReference>
<dbReference type="SMART" id="SM00448">
    <property type="entry name" value="REC"/>
    <property type="match status" value="1"/>
</dbReference>
<evidence type="ECO:0000256" key="4">
    <source>
        <dbReference type="ARBA" id="ARBA00022679"/>
    </source>
</evidence>
<dbReference type="PANTHER" id="PTHR43047:SF9">
    <property type="entry name" value="HISTIDINE KINASE"/>
    <property type="match status" value="1"/>
</dbReference>
<sequence>MINPDDPPDIQVEKLQKVVKALMWRVEQNNEKGGTPYTMFQTAISLESEVQARTVALQETLEQLEQTHGDLATALQEAERSRQILLDALEVMNEGFALFADDRLVICNDRFKNLLPDVSDQIMDEMTFRDYARIVSKSVFLHRAEDQSSEDWLRFRLAQHGRQQATFILRLPDDQWIQVSDRKMPKNRVAILHTDITKMVHEQRSQGKKVLDEQARLARATIDHMSQGVCTFDAKHLLVASNSGFGDLLSLPFHMSQNGTPLKTILDYLEKNKIMNNHLLRQEFLPWMGDKITDRKLQLELHRFDGSIIDASFRKLPDGGFVVSFTDVTTERRATEALSEAKDTLEQNVRERTSELMEANKELLRKTHVQKQTEQELREAKEDAEAANLSKTRFLAAASHDLLQPLNAAKLFLASLTQTALDDAQIDIADRLCQSFNSVESILDALLDLSRLDAKGAEFTITRFPISAVLEPLQAEYEQIAAEKGLELHVVPSAITVVSDQRYLHRIIQNLLSNAVKYTTTGKVLLGCRRRGNHVEIQVIDTGIGIAQKDHNRVFEEFQRLANDGADQGMGLGLSFVERACRQLNHELLLDSKPGQGSLFSVKVECSQQAVAQATSYKGEPEVVDGMEANVLAVLVENDLNVLHAMTGTLERWGISVIPAKSTQELLFLVDELGVPPDIIIADYHLDGKDTGLTAIRSLRQSVGQNIPSILVTADRSKKLKQNARKMGTEILTKPVELQALRSLVRWGIQ</sequence>
<dbReference type="InterPro" id="IPR003594">
    <property type="entry name" value="HATPase_dom"/>
</dbReference>
<evidence type="ECO:0000313" key="11">
    <source>
        <dbReference type="Proteomes" id="UP000261704"/>
    </source>
</evidence>
<dbReference type="FunFam" id="3.30.565.10:FF:000049">
    <property type="entry name" value="Two-component sensor histidine kinase"/>
    <property type="match status" value="1"/>
</dbReference>
<gene>
    <name evidence="10" type="ORF">BAR1_01185</name>
</gene>
<dbReference type="OrthoDB" id="9764438at2"/>
<dbReference type="SMART" id="SM00388">
    <property type="entry name" value="HisKA"/>
    <property type="match status" value="1"/>
</dbReference>
<dbReference type="Gene3D" id="3.30.565.10">
    <property type="entry name" value="Histidine kinase-like ATPase, C-terminal domain"/>
    <property type="match status" value="1"/>
</dbReference>
<dbReference type="EMBL" id="CP032125">
    <property type="protein sequence ID" value="AXX96671.1"/>
    <property type="molecule type" value="Genomic_DNA"/>
</dbReference>
<dbReference type="InterPro" id="IPR036890">
    <property type="entry name" value="HATPase_C_sf"/>
</dbReference>
<dbReference type="SUPFAM" id="SSF52172">
    <property type="entry name" value="CheY-like"/>
    <property type="match status" value="1"/>
</dbReference>
<evidence type="ECO:0000256" key="3">
    <source>
        <dbReference type="ARBA" id="ARBA00022553"/>
    </source>
</evidence>
<dbReference type="SUPFAM" id="SSF47384">
    <property type="entry name" value="Homodimeric domain of signal transducing histidine kinase"/>
    <property type="match status" value="1"/>
</dbReference>
<keyword evidence="5" id="KW-0418">Kinase</keyword>
<dbReference type="PANTHER" id="PTHR43047">
    <property type="entry name" value="TWO-COMPONENT HISTIDINE PROTEIN KINASE"/>
    <property type="match status" value="1"/>
</dbReference>
<organism evidence="10 11">
    <name type="scientific">Profundibacter amoris</name>
    <dbReference type="NCBI Taxonomy" id="2171755"/>
    <lineage>
        <taxon>Bacteria</taxon>
        <taxon>Pseudomonadati</taxon>
        <taxon>Pseudomonadota</taxon>
        <taxon>Alphaproteobacteria</taxon>
        <taxon>Rhodobacterales</taxon>
        <taxon>Paracoccaceae</taxon>
        <taxon>Profundibacter</taxon>
    </lineage>
</organism>
<dbReference type="GO" id="GO:0000155">
    <property type="term" value="F:phosphorelay sensor kinase activity"/>
    <property type="evidence" value="ECO:0007669"/>
    <property type="project" value="InterPro"/>
</dbReference>
<evidence type="ECO:0000313" key="10">
    <source>
        <dbReference type="EMBL" id="AXX96671.1"/>
    </source>
</evidence>
<dbReference type="InterPro" id="IPR003661">
    <property type="entry name" value="HisK_dim/P_dom"/>
</dbReference>
<dbReference type="InterPro" id="IPR005467">
    <property type="entry name" value="His_kinase_dom"/>
</dbReference>
<evidence type="ECO:0000259" key="8">
    <source>
        <dbReference type="PROSITE" id="PS50109"/>
    </source>
</evidence>
<dbReference type="Gene3D" id="1.10.287.130">
    <property type="match status" value="1"/>
</dbReference>
<keyword evidence="11" id="KW-1185">Reference proteome</keyword>
<feature type="domain" description="Histidine kinase" evidence="8">
    <location>
        <begin position="397"/>
        <end position="608"/>
    </location>
</feature>
<comment type="catalytic activity">
    <reaction evidence="1">
        <text>ATP + protein L-histidine = ADP + protein N-phospho-L-histidine.</text>
        <dbReference type="EC" id="2.7.13.3"/>
    </reaction>
</comment>
<dbReference type="InterPro" id="IPR001789">
    <property type="entry name" value="Sig_transdc_resp-reg_receiver"/>
</dbReference>
<keyword evidence="4" id="KW-0808">Transferase</keyword>
<dbReference type="SUPFAM" id="SSF55874">
    <property type="entry name" value="ATPase domain of HSP90 chaperone/DNA topoisomerase II/histidine kinase"/>
    <property type="match status" value="1"/>
</dbReference>
<dbReference type="EC" id="2.7.13.3" evidence="2"/>
<dbReference type="KEGG" id="pamo:BAR1_01185"/>
<keyword evidence="3 6" id="KW-0597">Phosphoprotein</keyword>
<evidence type="ECO:0000256" key="5">
    <source>
        <dbReference type="ARBA" id="ARBA00022777"/>
    </source>
</evidence>
<proteinExistence type="predicted"/>